<sequence length="97" mass="10518">MNAHAQAPEQDSEYAALLYLSGLDHASSHSEAELRRAVAETLTALDDPAELAAVYRACLRGPGAVGDDIRRARRDWARQMADGLARTTVTTVTRRPA</sequence>
<dbReference type="OrthoDB" id="4336644at2"/>
<accession>A0A101NTL6</accession>
<reference evidence="1 2" key="1">
    <citation type="submission" date="2015-10" db="EMBL/GenBank/DDBJ databases">
        <title>Draft genome sequence of Streptomyces cellostaticus DSM 40189, type strain for the species Streptomyces cellostaticus.</title>
        <authorList>
            <person name="Ruckert C."/>
            <person name="Winkler A."/>
            <person name="Kalinowski J."/>
            <person name="Kampfer P."/>
            <person name="Glaeser S."/>
        </authorList>
    </citation>
    <scope>NUCLEOTIDE SEQUENCE [LARGE SCALE GENOMIC DNA]</scope>
    <source>
        <strain evidence="1 2">DSM 40189</strain>
    </source>
</reference>
<keyword evidence="2" id="KW-1185">Reference proteome</keyword>
<gene>
    <name evidence="1" type="ORF">AQI88_00280</name>
</gene>
<proteinExistence type="predicted"/>
<name>A0A101NTL6_9ACTN</name>
<organism evidence="1 2">
    <name type="scientific">Streptomyces cellostaticus</name>
    <dbReference type="NCBI Taxonomy" id="67285"/>
    <lineage>
        <taxon>Bacteria</taxon>
        <taxon>Bacillati</taxon>
        <taxon>Actinomycetota</taxon>
        <taxon>Actinomycetes</taxon>
        <taxon>Kitasatosporales</taxon>
        <taxon>Streptomycetaceae</taxon>
        <taxon>Streptomyces</taxon>
    </lineage>
</organism>
<dbReference type="EMBL" id="LMWL01000001">
    <property type="protein sequence ID" value="KUM99044.1"/>
    <property type="molecule type" value="Genomic_DNA"/>
</dbReference>
<dbReference type="AlphaFoldDB" id="A0A101NTL6"/>
<comment type="caution">
    <text evidence="1">The sequence shown here is derived from an EMBL/GenBank/DDBJ whole genome shotgun (WGS) entry which is preliminary data.</text>
</comment>
<evidence type="ECO:0000313" key="1">
    <source>
        <dbReference type="EMBL" id="KUM99044.1"/>
    </source>
</evidence>
<evidence type="ECO:0000313" key="2">
    <source>
        <dbReference type="Proteomes" id="UP000054241"/>
    </source>
</evidence>
<protein>
    <submittedName>
        <fullName evidence="1">Uncharacterized protein</fullName>
    </submittedName>
</protein>
<dbReference type="Proteomes" id="UP000054241">
    <property type="component" value="Unassembled WGS sequence"/>
</dbReference>
<dbReference type="RefSeq" id="WP_066989809.1">
    <property type="nucleotide sequence ID" value="NZ_BNDU01000004.1"/>
</dbReference>